<evidence type="ECO:0000313" key="2">
    <source>
        <dbReference type="EMBL" id="PAV24330.1"/>
    </source>
</evidence>
<gene>
    <name evidence="2" type="ORF">PNOK_0139800</name>
</gene>
<reference evidence="2 3" key="1">
    <citation type="journal article" date="2017" name="Mol. Ecol.">
        <title>Comparative and population genomic landscape of Phellinus noxius: A hypervariable fungus causing root rot in trees.</title>
        <authorList>
            <person name="Chung C.L."/>
            <person name="Lee T.J."/>
            <person name="Akiba M."/>
            <person name="Lee H.H."/>
            <person name="Kuo T.H."/>
            <person name="Liu D."/>
            <person name="Ke H.M."/>
            <person name="Yokoi T."/>
            <person name="Roa M.B."/>
            <person name="Lu M.J."/>
            <person name="Chang Y.Y."/>
            <person name="Ann P.J."/>
            <person name="Tsai J.N."/>
            <person name="Chen C.Y."/>
            <person name="Tzean S.S."/>
            <person name="Ota Y."/>
            <person name="Hattori T."/>
            <person name="Sahashi N."/>
            <person name="Liou R.F."/>
            <person name="Kikuchi T."/>
            <person name="Tsai I.J."/>
        </authorList>
    </citation>
    <scope>NUCLEOTIDE SEQUENCE [LARGE SCALE GENOMIC DNA]</scope>
    <source>
        <strain evidence="2 3">FFPRI411160</strain>
    </source>
</reference>
<comment type="caution">
    <text evidence="2">The sequence shown here is derived from an EMBL/GenBank/DDBJ whole genome shotgun (WGS) entry which is preliminary data.</text>
</comment>
<evidence type="ECO:0000256" key="1">
    <source>
        <dbReference type="SAM" id="MobiDB-lite"/>
    </source>
</evidence>
<dbReference type="OrthoDB" id="191192at2759"/>
<organism evidence="2 3">
    <name type="scientific">Pyrrhoderma noxium</name>
    <dbReference type="NCBI Taxonomy" id="2282107"/>
    <lineage>
        <taxon>Eukaryota</taxon>
        <taxon>Fungi</taxon>
        <taxon>Dikarya</taxon>
        <taxon>Basidiomycota</taxon>
        <taxon>Agaricomycotina</taxon>
        <taxon>Agaricomycetes</taxon>
        <taxon>Hymenochaetales</taxon>
        <taxon>Hymenochaetaceae</taxon>
        <taxon>Pyrrhoderma</taxon>
    </lineage>
</organism>
<dbReference type="AlphaFoldDB" id="A0A286UXK4"/>
<evidence type="ECO:0000313" key="3">
    <source>
        <dbReference type="Proteomes" id="UP000217199"/>
    </source>
</evidence>
<dbReference type="EMBL" id="NBII01000001">
    <property type="protein sequence ID" value="PAV24330.1"/>
    <property type="molecule type" value="Genomic_DNA"/>
</dbReference>
<feature type="region of interest" description="Disordered" evidence="1">
    <location>
        <begin position="1"/>
        <end position="82"/>
    </location>
</feature>
<protein>
    <submittedName>
        <fullName evidence="2">Uncharacterized protein</fullName>
    </submittedName>
</protein>
<accession>A0A286UXK4</accession>
<keyword evidence="3" id="KW-1185">Reference proteome</keyword>
<feature type="region of interest" description="Disordered" evidence="1">
    <location>
        <begin position="113"/>
        <end position="140"/>
    </location>
</feature>
<dbReference type="STRING" id="2282107.A0A286UXK4"/>
<sequence>MSSSQFNGLPASFDPFTTHPFTNIDRATLQQAPLPSPYPRPINAYPSSPPLIAPSTSLPTAQTPMHAPQPQHASPPPTNSIAFPFQSPARAHIFEPFKLERASPDLQDVLAKKSVGSPGRAVPIKTGASDDAKAKGRSAM</sequence>
<proteinExistence type="predicted"/>
<feature type="compositionally biased region" description="Polar residues" evidence="1">
    <location>
        <begin position="54"/>
        <end position="63"/>
    </location>
</feature>
<dbReference type="Proteomes" id="UP000217199">
    <property type="component" value="Unassembled WGS sequence"/>
</dbReference>
<name>A0A286UXK4_9AGAM</name>
<dbReference type="InParanoid" id="A0A286UXK4"/>